<keyword evidence="1" id="KW-0433">Leucine-rich repeat</keyword>
<dbReference type="SUPFAM" id="SSF52058">
    <property type="entry name" value="L domain-like"/>
    <property type="match status" value="1"/>
</dbReference>
<sequence>MEGGLYTEDLGTLGPEEGLVKLGGLVGGDERLEESLAREILIKRDVWIWGVDLSSNELSFEAVGRSQGLAKLRRGLISIDLSNNRLDLIPRVVVSSLLNLKVLMLANNRIRDVIPFLSQLKSLEALDLSGNLLTSLPVELSKLENLRTLSVCRNKLRSLPPQFTDLRKLENLYLSGNDMGPSIPLVVYHMTSLKSLGLNRNYIDHVKPIVSQLENLQVLSLVYNSVEYLPLALFNCKNLQRLNLSNNKLNSIPPDIEKLTELEELYLDSNDLAVLPEEVGSLPKLKVLSVLENPQLIGIPAGLENLEELGFSGSMDKWKDASNSGQLKRVWNRIAKHKEDPDYVEIGTKTRGHMPSWFHGGR</sequence>
<dbReference type="Gene3D" id="3.80.10.10">
    <property type="entry name" value="Ribonuclease Inhibitor"/>
    <property type="match status" value="1"/>
</dbReference>
<proteinExistence type="predicted"/>
<feature type="domain" description="Disease resistance R13L4/SHOC-2-like LRR" evidence="3">
    <location>
        <begin position="93"/>
        <end position="220"/>
    </location>
</feature>
<evidence type="ECO:0000259" key="3">
    <source>
        <dbReference type="Pfam" id="PF23598"/>
    </source>
</evidence>
<dbReference type="Pfam" id="PF12799">
    <property type="entry name" value="LRR_4"/>
    <property type="match status" value="1"/>
</dbReference>
<accession>A0AAV8UMW2</accession>
<dbReference type="AlphaFoldDB" id="A0AAV8UMW2"/>
<dbReference type="InterPro" id="IPR001611">
    <property type="entry name" value="Leu-rich_rpt"/>
</dbReference>
<dbReference type="GO" id="GO:0005737">
    <property type="term" value="C:cytoplasm"/>
    <property type="evidence" value="ECO:0007669"/>
    <property type="project" value="TreeGrafter"/>
</dbReference>
<comment type="caution">
    <text evidence="4">The sequence shown here is derived from an EMBL/GenBank/DDBJ whole genome shotgun (WGS) entry which is preliminary data.</text>
</comment>
<organism evidence="4 5">
    <name type="scientific">Rhodosorus marinus</name>
    <dbReference type="NCBI Taxonomy" id="101924"/>
    <lineage>
        <taxon>Eukaryota</taxon>
        <taxon>Rhodophyta</taxon>
        <taxon>Stylonematophyceae</taxon>
        <taxon>Stylonematales</taxon>
        <taxon>Stylonemataceae</taxon>
        <taxon>Rhodosorus</taxon>
    </lineage>
</organism>
<dbReference type="Proteomes" id="UP001157974">
    <property type="component" value="Unassembled WGS sequence"/>
</dbReference>
<name>A0AAV8UMW2_9RHOD</name>
<dbReference type="InterPro" id="IPR055414">
    <property type="entry name" value="LRR_R13L4/SHOC2-like"/>
</dbReference>
<dbReference type="PROSITE" id="PS51450">
    <property type="entry name" value="LRR"/>
    <property type="match status" value="3"/>
</dbReference>
<dbReference type="InterPro" id="IPR050216">
    <property type="entry name" value="LRR_domain-containing"/>
</dbReference>
<evidence type="ECO:0000256" key="1">
    <source>
        <dbReference type="ARBA" id="ARBA00022614"/>
    </source>
</evidence>
<dbReference type="PANTHER" id="PTHR48051">
    <property type="match status" value="1"/>
</dbReference>
<evidence type="ECO:0000313" key="5">
    <source>
        <dbReference type="Proteomes" id="UP001157974"/>
    </source>
</evidence>
<dbReference type="EMBL" id="JAMWBK010000008">
    <property type="protein sequence ID" value="KAJ8902893.1"/>
    <property type="molecule type" value="Genomic_DNA"/>
</dbReference>
<evidence type="ECO:0000313" key="4">
    <source>
        <dbReference type="EMBL" id="KAJ8902893.1"/>
    </source>
</evidence>
<keyword evidence="2" id="KW-0677">Repeat</keyword>
<evidence type="ECO:0000256" key="2">
    <source>
        <dbReference type="ARBA" id="ARBA00022737"/>
    </source>
</evidence>
<dbReference type="SMART" id="SM00369">
    <property type="entry name" value="LRR_TYP"/>
    <property type="match status" value="8"/>
</dbReference>
<dbReference type="InterPro" id="IPR025875">
    <property type="entry name" value="Leu-rich_rpt_4"/>
</dbReference>
<protein>
    <recommendedName>
        <fullName evidence="3">Disease resistance R13L4/SHOC-2-like LRR domain-containing protein</fullName>
    </recommendedName>
</protein>
<dbReference type="InterPro" id="IPR032675">
    <property type="entry name" value="LRR_dom_sf"/>
</dbReference>
<dbReference type="SMART" id="SM00364">
    <property type="entry name" value="LRR_BAC"/>
    <property type="match status" value="4"/>
</dbReference>
<dbReference type="PANTHER" id="PTHR48051:SF1">
    <property type="entry name" value="RAS SUPPRESSOR PROTEIN 1"/>
    <property type="match status" value="1"/>
</dbReference>
<dbReference type="Pfam" id="PF23598">
    <property type="entry name" value="LRR_14"/>
    <property type="match status" value="1"/>
</dbReference>
<keyword evidence="5" id="KW-1185">Reference proteome</keyword>
<gene>
    <name evidence="4" type="ORF">NDN08_006213</name>
</gene>
<dbReference type="InterPro" id="IPR003591">
    <property type="entry name" value="Leu-rich_rpt_typical-subtyp"/>
</dbReference>
<reference evidence="4 5" key="1">
    <citation type="journal article" date="2023" name="Nat. Commun.">
        <title>Origin of minicircular mitochondrial genomes in red algae.</title>
        <authorList>
            <person name="Lee Y."/>
            <person name="Cho C.H."/>
            <person name="Lee Y.M."/>
            <person name="Park S.I."/>
            <person name="Yang J.H."/>
            <person name="West J.A."/>
            <person name="Bhattacharya D."/>
            <person name="Yoon H.S."/>
        </authorList>
    </citation>
    <scope>NUCLEOTIDE SEQUENCE [LARGE SCALE GENOMIC DNA]</scope>
    <source>
        <strain evidence="4 5">CCMP1338</strain>
        <tissue evidence="4">Whole cell</tissue>
    </source>
</reference>
<dbReference type="PRINTS" id="PR00019">
    <property type="entry name" value="LEURICHRPT"/>
</dbReference>